<sequence>SGIRRHPAGLCNKNFDMKKFILVSFLTLFLAGAGCATQDTDFPVLEEEAKLFENNYFVCQDPTTGDRIYQSSFFGDDSGWMSFYDKNGFLLEQTPEIEPWDENDKPKTGVENCFRTTEDYFKSKVVNDCSVSPCSR</sequence>
<reference evidence="1 2" key="1">
    <citation type="journal article" date="2015" name="Nature">
        <title>rRNA introns, odd ribosomes, and small enigmatic genomes across a large radiation of phyla.</title>
        <authorList>
            <person name="Brown C.T."/>
            <person name="Hug L.A."/>
            <person name="Thomas B.C."/>
            <person name="Sharon I."/>
            <person name="Castelle C.J."/>
            <person name="Singh A."/>
            <person name="Wilkins M.J."/>
            <person name="Williams K.H."/>
            <person name="Banfield J.F."/>
        </authorList>
    </citation>
    <scope>NUCLEOTIDE SEQUENCE [LARGE SCALE GENOMIC DNA]</scope>
</reference>
<evidence type="ECO:0000313" key="1">
    <source>
        <dbReference type="EMBL" id="KKW32716.1"/>
    </source>
</evidence>
<proteinExistence type="predicted"/>
<dbReference type="AlphaFoldDB" id="A0A0G1XP57"/>
<organism evidence="1 2">
    <name type="scientific">Candidatus Uhrbacteria bacterium GW2011_GWA2_53_10</name>
    <dbReference type="NCBI Taxonomy" id="1618980"/>
    <lineage>
        <taxon>Bacteria</taxon>
        <taxon>Candidatus Uhriibacteriota</taxon>
    </lineage>
</organism>
<dbReference type="EMBL" id="LCRI01000015">
    <property type="protein sequence ID" value="KKW32716.1"/>
    <property type="molecule type" value="Genomic_DNA"/>
</dbReference>
<dbReference type="Proteomes" id="UP000034711">
    <property type="component" value="Unassembled WGS sequence"/>
</dbReference>
<evidence type="ECO:0000313" key="2">
    <source>
        <dbReference type="Proteomes" id="UP000034711"/>
    </source>
</evidence>
<accession>A0A0G1XP57</accession>
<gene>
    <name evidence="1" type="ORF">UY77_C0015G0001</name>
</gene>
<feature type="non-terminal residue" evidence="1">
    <location>
        <position position="1"/>
    </location>
</feature>
<comment type="caution">
    <text evidence="1">The sequence shown here is derived from an EMBL/GenBank/DDBJ whole genome shotgun (WGS) entry which is preliminary data.</text>
</comment>
<protein>
    <submittedName>
        <fullName evidence="1">Uncharacterized protein</fullName>
    </submittedName>
</protein>
<name>A0A0G1XP57_9BACT</name>